<sequence>MNIHLQTKLYETDYLKWIETTVSNLKDRDYTNIDWDNLIEEIEDLGRGERRGFESNLTIVLIHLLKWHYQPEKRSISWQNSIAEHRRRIRKALRDSPSLQPFLEEIIPESYTDAIEQAAIQTRLSPETFPPVCPYSVIKILDSSFLPESSSNQTHK</sequence>
<dbReference type="Gene3D" id="1.20.1220.20">
    <property type="entry name" value="Uncharcterised protein PF01724"/>
    <property type="match status" value="1"/>
</dbReference>
<organism evidence="1 2">
    <name type="scientific">Myxacorys almedinensis A</name>
    <dbReference type="NCBI Taxonomy" id="2690445"/>
    <lineage>
        <taxon>Bacteria</taxon>
        <taxon>Bacillati</taxon>
        <taxon>Cyanobacteriota</taxon>
        <taxon>Cyanophyceae</taxon>
        <taxon>Leptolyngbyales</taxon>
        <taxon>Leptolyngbyaceae</taxon>
        <taxon>Myxacorys</taxon>
        <taxon>Myxacorys almedinensis</taxon>
    </lineage>
</organism>
<reference evidence="1" key="1">
    <citation type="submission" date="2019-12" db="EMBL/GenBank/DDBJ databases">
        <title>High-Quality draft genome sequences of three cyanobacteria isolated from the limestone walls of the Old Cathedral of Coimbra.</title>
        <authorList>
            <person name="Tiago I."/>
            <person name="Soares F."/>
            <person name="Portugal A."/>
        </authorList>
    </citation>
    <scope>NUCLEOTIDE SEQUENCE</scope>
    <source>
        <strain evidence="1">A</strain>
    </source>
</reference>
<dbReference type="PANTHER" id="PTHR34235">
    <property type="entry name" value="SLR1203 PROTEIN-RELATED"/>
    <property type="match status" value="1"/>
</dbReference>
<gene>
    <name evidence="1" type="ORF">GS601_06175</name>
</gene>
<evidence type="ECO:0000313" key="2">
    <source>
        <dbReference type="Proteomes" id="UP000646053"/>
    </source>
</evidence>
<accession>A0A8J8CKP9</accession>
<dbReference type="Proteomes" id="UP000646053">
    <property type="component" value="Unassembled WGS sequence"/>
</dbReference>
<comment type="caution">
    <text evidence="1">The sequence shown here is derived from an EMBL/GenBank/DDBJ whole genome shotgun (WGS) entry which is preliminary data.</text>
</comment>
<protein>
    <submittedName>
        <fullName evidence="1">DUF29 family protein</fullName>
    </submittedName>
</protein>
<dbReference type="EMBL" id="WVIE01000005">
    <property type="protein sequence ID" value="NDJ16880.1"/>
    <property type="molecule type" value="Genomic_DNA"/>
</dbReference>
<name>A0A8J8CKP9_9CYAN</name>
<dbReference type="Pfam" id="PF01724">
    <property type="entry name" value="DUF29"/>
    <property type="match status" value="1"/>
</dbReference>
<dbReference type="RefSeq" id="WP_162422388.1">
    <property type="nucleotide sequence ID" value="NZ_WVIE01000005.1"/>
</dbReference>
<keyword evidence="2" id="KW-1185">Reference proteome</keyword>
<dbReference type="AlphaFoldDB" id="A0A8J8CKP9"/>
<evidence type="ECO:0000313" key="1">
    <source>
        <dbReference type="EMBL" id="NDJ16880.1"/>
    </source>
</evidence>
<proteinExistence type="predicted"/>
<dbReference type="InterPro" id="IPR002636">
    <property type="entry name" value="DUF29"/>
</dbReference>